<dbReference type="Proteomes" id="UP001165121">
    <property type="component" value="Unassembled WGS sequence"/>
</dbReference>
<reference evidence="2" key="1">
    <citation type="submission" date="2023-04" db="EMBL/GenBank/DDBJ databases">
        <title>Phytophthora fragariaefolia NBRC 109709.</title>
        <authorList>
            <person name="Ichikawa N."/>
            <person name="Sato H."/>
            <person name="Tonouchi N."/>
        </authorList>
    </citation>
    <scope>NUCLEOTIDE SEQUENCE</scope>
    <source>
        <strain evidence="2">NBRC 109709</strain>
    </source>
</reference>
<gene>
    <name evidence="2" type="ORF">Pfra01_002160100</name>
</gene>
<keyword evidence="3" id="KW-1185">Reference proteome</keyword>
<accession>A0A9W7D0T2</accession>
<sequence>MVAEANDAVVEAHTCPEAKGTTMADMRGHVGATLVKVADARAAGARKTVLRQEGTAAEETESSTTTPTSVMEAVADMTASVVHPNLMERGAKACTGLNSAEDPDLRTETEEDESDDGSWTDDRGIECLTDADQEVDELQTRSSYQWRRTGDRSHRCVRMAGNTVRNVASIQHKDCWKNTVTTY</sequence>
<name>A0A9W7D0T2_9STRA</name>
<feature type="region of interest" description="Disordered" evidence="1">
    <location>
        <begin position="94"/>
        <end position="124"/>
    </location>
</feature>
<dbReference type="AlphaFoldDB" id="A0A9W7D0T2"/>
<feature type="region of interest" description="Disordered" evidence="1">
    <location>
        <begin position="47"/>
        <end position="67"/>
    </location>
</feature>
<evidence type="ECO:0000256" key="1">
    <source>
        <dbReference type="SAM" id="MobiDB-lite"/>
    </source>
</evidence>
<dbReference type="EMBL" id="BSXT01003116">
    <property type="protein sequence ID" value="GMF52650.1"/>
    <property type="molecule type" value="Genomic_DNA"/>
</dbReference>
<protein>
    <submittedName>
        <fullName evidence="2">Unnamed protein product</fullName>
    </submittedName>
</protein>
<comment type="caution">
    <text evidence="2">The sequence shown here is derived from an EMBL/GenBank/DDBJ whole genome shotgun (WGS) entry which is preliminary data.</text>
</comment>
<proteinExistence type="predicted"/>
<evidence type="ECO:0000313" key="2">
    <source>
        <dbReference type="EMBL" id="GMF52650.1"/>
    </source>
</evidence>
<feature type="compositionally biased region" description="Acidic residues" evidence="1">
    <location>
        <begin position="109"/>
        <end position="119"/>
    </location>
</feature>
<evidence type="ECO:0000313" key="3">
    <source>
        <dbReference type="Proteomes" id="UP001165121"/>
    </source>
</evidence>
<organism evidence="2 3">
    <name type="scientific">Phytophthora fragariaefolia</name>
    <dbReference type="NCBI Taxonomy" id="1490495"/>
    <lineage>
        <taxon>Eukaryota</taxon>
        <taxon>Sar</taxon>
        <taxon>Stramenopiles</taxon>
        <taxon>Oomycota</taxon>
        <taxon>Peronosporomycetes</taxon>
        <taxon>Peronosporales</taxon>
        <taxon>Peronosporaceae</taxon>
        <taxon>Phytophthora</taxon>
    </lineage>
</organism>